<dbReference type="Proteomes" id="UP000278907">
    <property type="component" value="Unassembled WGS sequence"/>
</dbReference>
<proteinExistence type="predicted"/>
<organism evidence="1 2">
    <name type="scientific">Corallococcus praedator</name>
    <dbReference type="NCBI Taxonomy" id="2316724"/>
    <lineage>
        <taxon>Bacteria</taxon>
        <taxon>Pseudomonadati</taxon>
        <taxon>Myxococcota</taxon>
        <taxon>Myxococcia</taxon>
        <taxon>Myxococcales</taxon>
        <taxon>Cystobacterineae</taxon>
        <taxon>Myxococcaceae</taxon>
        <taxon>Corallococcus</taxon>
    </lineage>
</organism>
<gene>
    <name evidence="1" type="ORF">D7Y13_25015</name>
</gene>
<sequence length="130" mass="14245">MVAVHPGTPPAEAANFTFPVELPLQGLIRIDGNTAAAIQLAMDHFRPWEAPPSRQPACLDRRDSYDVTAAPGPEGVVLVQLTLDDQRCPPDPSESVEATSGKPLQEIVLYAVDIRTQRLLSIGRRFQRHP</sequence>
<protein>
    <submittedName>
        <fullName evidence="1">Uncharacterized protein</fullName>
    </submittedName>
</protein>
<evidence type="ECO:0000313" key="1">
    <source>
        <dbReference type="EMBL" id="RKI02288.1"/>
    </source>
</evidence>
<accession>A0ABX9QFH5</accession>
<comment type="caution">
    <text evidence="1">The sequence shown here is derived from an EMBL/GenBank/DDBJ whole genome shotgun (WGS) entry which is preliminary data.</text>
</comment>
<reference evidence="1 2" key="1">
    <citation type="submission" date="2018-09" db="EMBL/GenBank/DDBJ databases">
        <authorList>
            <person name="Livingstone P.G."/>
            <person name="Whitworth D.E."/>
        </authorList>
    </citation>
    <scope>NUCLEOTIDE SEQUENCE [LARGE SCALE GENOMIC DNA]</scope>
    <source>
        <strain evidence="1 2">CA031B</strain>
    </source>
</reference>
<keyword evidence="2" id="KW-1185">Reference proteome</keyword>
<dbReference type="EMBL" id="RAWI01000216">
    <property type="protein sequence ID" value="RKI02288.1"/>
    <property type="molecule type" value="Genomic_DNA"/>
</dbReference>
<evidence type="ECO:0000313" key="2">
    <source>
        <dbReference type="Proteomes" id="UP000278907"/>
    </source>
</evidence>
<name>A0ABX9QFH5_9BACT</name>